<accession>A0A815BKU3</accession>
<dbReference type="EMBL" id="CAJOBG010003360">
    <property type="protein sequence ID" value="CAF4058921.1"/>
    <property type="molecule type" value="Genomic_DNA"/>
</dbReference>
<evidence type="ECO:0000313" key="4">
    <source>
        <dbReference type="EMBL" id="CAF2128322.1"/>
    </source>
</evidence>
<dbReference type="SUPFAM" id="SSF57850">
    <property type="entry name" value="RING/U-box"/>
    <property type="match status" value="1"/>
</dbReference>
<dbReference type="InterPro" id="IPR013083">
    <property type="entry name" value="Znf_RING/FYVE/PHD"/>
</dbReference>
<dbReference type="EMBL" id="CAJNRF010004000">
    <property type="protein sequence ID" value="CAF2054931.1"/>
    <property type="molecule type" value="Genomic_DNA"/>
</dbReference>
<proteinExistence type="predicted"/>
<reference evidence="1" key="1">
    <citation type="submission" date="2021-02" db="EMBL/GenBank/DDBJ databases">
        <authorList>
            <person name="Nowell W R."/>
        </authorList>
    </citation>
    <scope>NUCLEOTIDE SEQUENCE</scope>
</reference>
<sequence>MRIDENKPKEEIHMDTRDLTCPICMCIAEDPQISSCCNRVFCSKDADLNQYSNGCPLCRQKHFSFKSSPTHKEMLDQLTIKCVCSEHIAPDEYETHLERCTQTSFICPHKTCREKNDLKQYNSQELINHLARYHCNEVSLNGSTFINKKSIGAYKNSSIKYSSLISTLYSVLYPKMVDIQLKTPSSNERNSSIFECPQGHKLIEADYTKRKRKNGSAYSSPSYNCDVCHHSFPNGQSWHCSCTDSGFDKCVACLAFQLYNIDNKILKLASQDREKQEEHYGGDAIRNIVHLPRGLFRLLTGNVDDEDEDEDPDILALRRRSSLYSGSNIFQGTDDNENEVNHPEI</sequence>
<dbReference type="Proteomes" id="UP000663887">
    <property type="component" value="Unassembled WGS sequence"/>
</dbReference>
<gene>
    <name evidence="6" type="ORF">BYL167_LOCUS17679</name>
    <name evidence="2" type="ORF">CJN711_LOCUS20777</name>
    <name evidence="1" type="ORF">KQP761_LOCUS3334</name>
    <name evidence="5" type="ORF">OVN521_LOCUS18478</name>
    <name evidence="7" type="ORF">UXM345_LOCUS22364</name>
    <name evidence="3" type="ORF">WKI299_LOCUS11001</name>
    <name evidence="4" type="ORF">XDN619_LOCUS24232</name>
</gene>
<evidence type="ECO:0000313" key="8">
    <source>
        <dbReference type="Proteomes" id="UP000663834"/>
    </source>
</evidence>
<evidence type="ECO:0000313" key="3">
    <source>
        <dbReference type="EMBL" id="CAF2054931.1"/>
    </source>
</evidence>
<dbReference type="EMBL" id="CAJNRG010011014">
    <property type="protein sequence ID" value="CAF2128322.1"/>
    <property type="molecule type" value="Genomic_DNA"/>
</dbReference>
<dbReference type="Proteomes" id="UP000681967">
    <property type="component" value="Unassembled WGS sequence"/>
</dbReference>
<evidence type="ECO:0000313" key="2">
    <source>
        <dbReference type="EMBL" id="CAF1377696.1"/>
    </source>
</evidence>
<dbReference type="Proteomes" id="UP000663855">
    <property type="component" value="Unassembled WGS sequence"/>
</dbReference>
<organism evidence="1 8">
    <name type="scientific">Rotaria magnacalcarata</name>
    <dbReference type="NCBI Taxonomy" id="392030"/>
    <lineage>
        <taxon>Eukaryota</taxon>
        <taxon>Metazoa</taxon>
        <taxon>Spiralia</taxon>
        <taxon>Gnathifera</taxon>
        <taxon>Rotifera</taxon>
        <taxon>Eurotatoria</taxon>
        <taxon>Bdelloidea</taxon>
        <taxon>Philodinida</taxon>
        <taxon>Philodinidae</taxon>
        <taxon>Rotaria</taxon>
    </lineage>
</organism>
<dbReference type="Gene3D" id="3.30.40.10">
    <property type="entry name" value="Zinc/RING finger domain, C3HC4 (zinc finger)"/>
    <property type="match status" value="1"/>
</dbReference>
<evidence type="ECO:0000313" key="6">
    <source>
        <dbReference type="EMBL" id="CAF4073848.1"/>
    </source>
</evidence>
<dbReference type="Proteomes" id="UP000663866">
    <property type="component" value="Unassembled WGS sequence"/>
</dbReference>
<evidence type="ECO:0000313" key="1">
    <source>
        <dbReference type="EMBL" id="CAF1271961.1"/>
    </source>
</evidence>
<comment type="caution">
    <text evidence="1">The sequence shown here is derived from an EMBL/GenBank/DDBJ whole genome shotgun (WGS) entry which is preliminary data.</text>
</comment>
<name>A0A815BKU3_9BILA</name>
<dbReference type="Proteomes" id="UP000663842">
    <property type="component" value="Unassembled WGS sequence"/>
</dbReference>
<dbReference type="EMBL" id="CAJOBH010007060">
    <property type="protein sequence ID" value="CAF4073848.1"/>
    <property type="molecule type" value="Genomic_DNA"/>
</dbReference>
<dbReference type="AlphaFoldDB" id="A0A815BKU3"/>
<dbReference type="OrthoDB" id="6270329at2759"/>
<dbReference type="EMBL" id="CAJNOV010009753">
    <property type="protein sequence ID" value="CAF1377696.1"/>
    <property type="molecule type" value="Genomic_DNA"/>
</dbReference>
<evidence type="ECO:0000313" key="5">
    <source>
        <dbReference type="EMBL" id="CAF4058921.1"/>
    </source>
</evidence>
<evidence type="ECO:0000313" key="9">
    <source>
        <dbReference type="Proteomes" id="UP000663866"/>
    </source>
</evidence>
<dbReference type="Proteomes" id="UP000663856">
    <property type="component" value="Unassembled WGS sequence"/>
</dbReference>
<dbReference type="EMBL" id="CAJOBF010003672">
    <property type="protein sequence ID" value="CAF4103187.1"/>
    <property type="molecule type" value="Genomic_DNA"/>
</dbReference>
<keyword evidence="9" id="KW-1185">Reference proteome</keyword>
<dbReference type="Proteomes" id="UP000663834">
    <property type="component" value="Unassembled WGS sequence"/>
</dbReference>
<protein>
    <submittedName>
        <fullName evidence="1">Uncharacterized protein</fullName>
    </submittedName>
</protein>
<dbReference type="EMBL" id="CAJNOW010000326">
    <property type="protein sequence ID" value="CAF1271961.1"/>
    <property type="molecule type" value="Genomic_DNA"/>
</dbReference>
<evidence type="ECO:0000313" key="7">
    <source>
        <dbReference type="EMBL" id="CAF4103187.1"/>
    </source>
</evidence>